<keyword evidence="5" id="KW-0256">Endoplasmic reticulum</keyword>
<keyword evidence="5" id="KW-0521">NADP</keyword>
<name>A0A9P7ZS67_9HYPO</name>
<dbReference type="InterPro" id="IPR039698">
    <property type="entry name" value="Dfg10/SRD5A3"/>
</dbReference>
<dbReference type="GO" id="GO:0102389">
    <property type="term" value="F:polyprenol reductase activity"/>
    <property type="evidence" value="ECO:0007669"/>
    <property type="project" value="UniProtKB-UniRule"/>
</dbReference>
<evidence type="ECO:0000256" key="1">
    <source>
        <dbReference type="ARBA" id="ARBA00004127"/>
    </source>
</evidence>
<dbReference type="PANTHER" id="PTHR14624">
    <property type="entry name" value="DFG10 PROTEIN"/>
    <property type="match status" value="1"/>
</dbReference>
<comment type="caution">
    <text evidence="7">The sequence shown here is derived from an EMBL/GenBank/DDBJ whole genome shotgun (WGS) entry which is preliminary data.</text>
</comment>
<comment type="subcellular location">
    <subcellularLocation>
        <location evidence="1">Endomembrane system</location>
        <topology evidence="1">Multi-pass membrane protein</topology>
    </subcellularLocation>
    <subcellularLocation>
        <location evidence="5">Endoplasmic reticulum membrane</location>
    </subcellularLocation>
</comment>
<gene>
    <name evidence="7" type="ORF">F5Z01DRAFT_617054</name>
</gene>
<keyword evidence="5" id="KW-0560">Oxidoreductase</keyword>
<comment type="similarity">
    <text evidence="5">Belongs to the steroid 5-alpha reductase family. Polyprenal reductase subfamily.</text>
</comment>
<sequence>MEAIHALTDFLGHFTPAQYCQTYYLFGAAVILSVHVLPRELQSALLDYGARQQRSNNTSGIDSNTWTKKTLTSLLTCLEVPHSWFLHFYVLSVAGSAFWAWQFVTRGAIMEAIAQAQVKDGSRSAELGSVFVAWTLMAVQGLRRLYESLVIMKAGKSPMSSVHWIVGLAYYACMSVSVWVEGSGAILESWTTSQAPSLPSTRAVLGVILFIYASFKQNECHKHLSGLRKYTLPHQGWFQHIICPHYTSECLIYVALSLVASPPDTVVNRTVFTGLLFVAVNLGTTANTTKKWYAEKVGAEKVASRWKMIPFVF</sequence>
<evidence type="ECO:0000256" key="5">
    <source>
        <dbReference type="RuleBase" id="RU367081"/>
    </source>
</evidence>
<dbReference type="GO" id="GO:0006488">
    <property type="term" value="P:dolichol-linked oligosaccharide biosynthetic process"/>
    <property type="evidence" value="ECO:0007669"/>
    <property type="project" value="UniProtKB-UniRule"/>
</dbReference>
<comment type="function">
    <text evidence="5">Plays a key role in early steps of protein N-linked glycosylation by being involved in the conversion of polyprenol into dolichol. Acts as a polyprenal reductase that mediates the reduction of polyprenal into dolichal in a NADP-dependent mechanism. Dolichols are required for the synthesis of dolichol-linked monosaccharides and the oligosaccharide precursor used for N-glycosylation.</text>
</comment>
<keyword evidence="4" id="KW-0472">Membrane</keyword>
<dbReference type="EMBL" id="MU251246">
    <property type="protein sequence ID" value="KAG9257319.1"/>
    <property type="molecule type" value="Genomic_DNA"/>
</dbReference>
<evidence type="ECO:0000256" key="4">
    <source>
        <dbReference type="ARBA" id="ARBA00023136"/>
    </source>
</evidence>
<dbReference type="Proteomes" id="UP000887229">
    <property type="component" value="Unassembled WGS sequence"/>
</dbReference>
<dbReference type="GO" id="GO:0016095">
    <property type="term" value="P:polyprenol catabolic process"/>
    <property type="evidence" value="ECO:0007669"/>
    <property type="project" value="UniProtKB-UniRule"/>
</dbReference>
<dbReference type="GO" id="GO:0005789">
    <property type="term" value="C:endoplasmic reticulum membrane"/>
    <property type="evidence" value="ECO:0007669"/>
    <property type="project" value="UniProtKB-SubCell"/>
</dbReference>
<comment type="catalytic activity">
    <reaction evidence="5">
        <text>a di-trans,poly-cis-dolichal + NADP(+) = a di-trans,poly-cis-polyprenal + NADPH + H(+)</text>
        <dbReference type="Rhea" id="RHEA:80727"/>
        <dbReference type="Rhea" id="RHEA-COMP:19536"/>
        <dbReference type="Rhea" id="RHEA-COMP:19537"/>
        <dbReference type="ChEBI" id="CHEBI:15378"/>
        <dbReference type="ChEBI" id="CHEBI:57783"/>
        <dbReference type="ChEBI" id="CHEBI:58349"/>
        <dbReference type="ChEBI" id="CHEBI:231623"/>
        <dbReference type="ChEBI" id="CHEBI:231637"/>
        <dbReference type="EC" id="1.3.1.94"/>
    </reaction>
    <physiologicalReaction direction="right-to-left" evidence="5">
        <dbReference type="Rhea" id="RHEA:80729"/>
    </physiologicalReaction>
</comment>
<comment type="pathway">
    <text evidence="5">Protein modification; protein glycosylation.</text>
</comment>
<dbReference type="OrthoDB" id="541710at2759"/>
<keyword evidence="2" id="KW-0812">Transmembrane</keyword>
<dbReference type="PROSITE" id="PS50244">
    <property type="entry name" value="S5A_REDUCTASE"/>
    <property type="match status" value="1"/>
</dbReference>
<proteinExistence type="inferred from homology"/>
<evidence type="ECO:0000259" key="6">
    <source>
        <dbReference type="Pfam" id="PF02544"/>
    </source>
</evidence>
<reference evidence="7" key="1">
    <citation type="journal article" date="2021" name="IMA Fungus">
        <title>Genomic characterization of three marine fungi, including Emericellopsis atlantica sp. nov. with signatures of a generalist lifestyle and marine biomass degradation.</title>
        <authorList>
            <person name="Hagestad O.C."/>
            <person name="Hou L."/>
            <person name="Andersen J.H."/>
            <person name="Hansen E.H."/>
            <person name="Altermark B."/>
            <person name="Li C."/>
            <person name="Kuhnert E."/>
            <person name="Cox R.J."/>
            <person name="Crous P.W."/>
            <person name="Spatafora J.W."/>
            <person name="Lail K."/>
            <person name="Amirebrahimi M."/>
            <person name="Lipzen A."/>
            <person name="Pangilinan J."/>
            <person name="Andreopoulos W."/>
            <person name="Hayes R.D."/>
            <person name="Ng V."/>
            <person name="Grigoriev I.V."/>
            <person name="Jackson S.A."/>
            <person name="Sutton T.D.S."/>
            <person name="Dobson A.D.W."/>
            <person name="Rama T."/>
        </authorList>
    </citation>
    <scope>NUCLEOTIDE SEQUENCE</scope>
    <source>
        <strain evidence="7">TS7</strain>
    </source>
</reference>
<protein>
    <recommendedName>
        <fullName evidence="5">Polyprenal reductase</fullName>
        <ecNumber evidence="5">1.3.1.94</ecNumber>
    </recommendedName>
</protein>
<evidence type="ECO:0000313" key="8">
    <source>
        <dbReference type="Proteomes" id="UP000887229"/>
    </source>
</evidence>
<evidence type="ECO:0000256" key="2">
    <source>
        <dbReference type="ARBA" id="ARBA00022692"/>
    </source>
</evidence>
<keyword evidence="8" id="KW-1185">Reference proteome</keyword>
<organism evidence="7 8">
    <name type="scientific">Emericellopsis atlantica</name>
    <dbReference type="NCBI Taxonomy" id="2614577"/>
    <lineage>
        <taxon>Eukaryota</taxon>
        <taxon>Fungi</taxon>
        <taxon>Dikarya</taxon>
        <taxon>Ascomycota</taxon>
        <taxon>Pezizomycotina</taxon>
        <taxon>Sordariomycetes</taxon>
        <taxon>Hypocreomycetidae</taxon>
        <taxon>Hypocreales</taxon>
        <taxon>Bionectriaceae</taxon>
        <taxon>Emericellopsis</taxon>
    </lineage>
</organism>
<dbReference type="RefSeq" id="XP_046121243.1">
    <property type="nucleotide sequence ID" value="XM_046260954.1"/>
</dbReference>
<dbReference type="GeneID" id="70291857"/>
<dbReference type="InterPro" id="IPR001104">
    <property type="entry name" value="3-oxo-5_a-steroid_4-DH_C"/>
</dbReference>
<feature type="domain" description="3-oxo-5-alpha-steroid 4-dehydrogenase C-terminal" evidence="6">
    <location>
        <begin position="179"/>
        <end position="313"/>
    </location>
</feature>
<dbReference type="GO" id="GO:0003865">
    <property type="term" value="F:3-oxo-5-alpha-steroid 4-dehydrogenase activity"/>
    <property type="evidence" value="ECO:0007669"/>
    <property type="project" value="TreeGrafter"/>
</dbReference>
<evidence type="ECO:0000256" key="3">
    <source>
        <dbReference type="ARBA" id="ARBA00022989"/>
    </source>
</evidence>
<evidence type="ECO:0000313" key="7">
    <source>
        <dbReference type="EMBL" id="KAG9257319.1"/>
    </source>
</evidence>
<keyword evidence="3" id="KW-1133">Transmembrane helix</keyword>
<dbReference type="AlphaFoldDB" id="A0A9P7ZS67"/>
<dbReference type="EC" id="1.3.1.94" evidence="5"/>
<accession>A0A9P7ZS67</accession>
<dbReference type="Pfam" id="PF02544">
    <property type="entry name" value="Steroid_dh"/>
    <property type="match status" value="1"/>
</dbReference>
<dbReference type="GO" id="GO:0160198">
    <property type="term" value="F:polyprenal reductase activity"/>
    <property type="evidence" value="ECO:0007669"/>
    <property type="project" value="UniProtKB-EC"/>
</dbReference>
<dbReference type="PANTHER" id="PTHR14624:SF0">
    <property type="entry name" value="POLYPRENOL REDUCTASE"/>
    <property type="match status" value="1"/>
</dbReference>